<dbReference type="InterPro" id="IPR036390">
    <property type="entry name" value="WH_DNA-bd_sf"/>
</dbReference>
<reference evidence="4 5" key="1">
    <citation type="journal article" date="2022" name="Genome Biol. Evol.">
        <title>Host diet, physiology and behaviors set the stage for Lachnospiraceae cladogenesis.</title>
        <authorList>
            <person name="Vera-Ponce De Leon A."/>
            <person name="Schneider M."/>
            <person name="Jahnes B.C."/>
            <person name="Sadowski V."/>
            <person name="Camuy-Velez L.A."/>
            <person name="Duan J."/>
            <person name="Sabree Z.L."/>
        </authorList>
    </citation>
    <scope>NUCLEOTIDE SEQUENCE [LARGE SCALE GENOMIC DNA]</scope>
    <source>
        <strain evidence="4 5">PAL113</strain>
    </source>
</reference>
<dbReference type="InterPro" id="IPR029044">
    <property type="entry name" value="Nucleotide-diphossugar_trans"/>
</dbReference>
<keyword evidence="2 4" id="KW-0548">Nucleotidyltransferase</keyword>
<keyword evidence="5" id="KW-1185">Reference proteome</keyword>
<evidence type="ECO:0000256" key="2">
    <source>
        <dbReference type="ARBA" id="ARBA00022695"/>
    </source>
</evidence>
<dbReference type="InterPro" id="IPR025877">
    <property type="entry name" value="MobA-like_NTP_Trfase"/>
</dbReference>
<evidence type="ECO:0000259" key="3">
    <source>
        <dbReference type="Pfam" id="PF12804"/>
    </source>
</evidence>
<dbReference type="InterPro" id="IPR011009">
    <property type="entry name" value="Kinase-like_dom_sf"/>
</dbReference>
<evidence type="ECO:0000313" key="4">
    <source>
        <dbReference type="EMBL" id="MCP1101369.1"/>
    </source>
</evidence>
<protein>
    <submittedName>
        <fullName evidence="4">Phosphocholine cytidylyltransferase/choline kinase family protein</fullName>
    </submittedName>
</protein>
<dbReference type="SUPFAM" id="SSF56112">
    <property type="entry name" value="Protein kinase-like (PK-like)"/>
    <property type="match status" value="1"/>
</dbReference>
<dbReference type="SUPFAM" id="SSF46785">
    <property type="entry name" value="Winged helix' DNA-binding domain"/>
    <property type="match status" value="1"/>
</dbReference>
<dbReference type="Gene3D" id="3.90.550.10">
    <property type="entry name" value="Spore Coat Polysaccharide Biosynthesis Protein SpsA, Chain A"/>
    <property type="match status" value="1"/>
</dbReference>
<proteinExistence type="predicted"/>
<dbReference type="EMBL" id="JAMZFW010000003">
    <property type="protein sequence ID" value="MCP1101369.1"/>
    <property type="molecule type" value="Genomic_DNA"/>
</dbReference>
<dbReference type="RefSeq" id="WP_262065154.1">
    <property type="nucleotide sequence ID" value="NZ_JAMXOD010000003.1"/>
</dbReference>
<name>A0ABT1E6D0_9FIRM</name>
<dbReference type="Pfam" id="PF13412">
    <property type="entry name" value="HTH_24"/>
    <property type="match status" value="1"/>
</dbReference>
<keyword evidence="4" id="KW-0418">Kinase</keyword>
<dbReference type="PANTHER" id="PTHR43584">
    <property type="entry name" value="NUCLEOTIDYL TRANSFERASE"/>
    <property type="match status" value="1"/>
</dbReference>
<dbReference type="GO" id="GO:0016301">
    <property type="term" value="F:kinase activity"/>
    <property type="evidence" value="ECO:0007669"/>
    <property type="project" value="UniProtKB-KW"/>
</dbReference>
<comment type="caution">
    <text evidence="4">The sequence shown here is derived from an EMBL/GenBank/DDBJ whole genome shotgun (WGS) entry which is preliminary data.</text>
</comment>
<dbReference type="Pfam" id="PF01633">
    <property type="entry name" value="Choline_kinase"/>
    <property type="match status" value="1"/>
</dbReference>
<dbReference type="CDD" id="cd05151">
    <property type="entry name" value="ChoK-like"/>
    <property type="match status" value="1"/>
</dbReference>
<evidence type="ECO:0000313" key="5">
    <source>
        <dbReference type="Proteomes" id="UP001523566"/>
    </source>
</evidence>
<dbReference type="GO" id="GO:0016779">
    <property type="term" value="F:nucleotidyltransferase activity"/>
    <property type="evidence" value="ECO:0007669"/>
    <property type="project" value="UniProtKB-KW"/>
</dbReference>
<dbReference type="Pfam" id="PF12804">
    <property type="entry name" value="NTP_transf_3"/>
    <property type="match status" value="1"/>
</dbReference>
<dbReference type="InterPro" id="IPR050065">
    <property type="entry name" value="GlmU-like"/>
</dbReference>
<evidence type="ECO:0000256" key="1">
    <source>
        <dbReference type="ARBA" id="ARBA00022679"/>
    </source>
</evidence>
<keyword evidence="1" id="KW-0808">Transferase</keyword>
<feature type="domain" description="MobA-like NTP transferase" evidence="3">
    <location>
        <begin position="69"/>
        <end position="169"/>
    </location>
</feature>
<dbReference type="SUPFAM" id="SSF53448">
    <property type="entry name" value="Nucleotide-diphospho-sugar transferases"/>
    <property type="match status" value="1"/>
</dbReference>
<dbReference type="PANTHER" id="PTHR43584:SF5">
    <property type="entry name" value="PROTEIN LICC"/>
    <property type="match status" value="1"/>
</dbReference>
<dbReference type="Gene3D" id="3.90.1200.10">
    <property type="match status" value="1"/>
</dbReference>
<dbReference type="Gene3D" id="3.30.200.20">
    <property type="entry name" value="Phosphorylase Kinase, domain 1"/>
    <property type="match status" value="1"/>
</dbReference>
<organism evidence="4 5">
    <name type="scientific">Aequitasia blattaphilus</name>
    <dbReference type="NCBI Taxonomy" id="2949332"/>
    <lineage>
        <taxon>Bacteria</taxon>
        <taxon>Bacillati</taxon>
        <taxon>Bacillota</taxon>
        <taxon>Clostridia</taxon>
        <taxon>Lachnospirales</taxon>
        <taxon>Lachnospiraceae</taxon>
        <taxon>Aequitasia</taxon>
    </lineage>
</organism>
<dbReference type="Proteomes" id="UP001523566">
    <property type="component" value="Unassembled WGS sequence"/>
</dbReference>
<sequence length="581" mass="69448">MNIQEYDILNELQRKEGQKQRELAKSTKYSLGKVNSSVKMLLEEGYITKDMKLTSKAEKEFEVKRPENAIILAAGFGLRTIPLNLEIPKGLVEVKGEALIERLIKQLHEAGVYKIDIVVGFMKEQYEFLIDEYGVNLIYNEEYKRKNNLYSLKMVEDKINNTYILPCDVWCRDNPFSERELYSWYMITQRMTRDTFFRLNRKMELVRIKEPEMGNEMIGISYILPEEAKLIRKNISKFTEDSFYDNAYWEETLFENSKMRIQPRIIPDNDVHEINYYEQLREIDDNSKHLSTEAIQKITEVFDCTTDDIVEVDVVKRGMTNRSFLFSVRGERYIMRIAGEGSNLIVNRYQEYEVYQKIKEYDFCDPVIYMSPDEGYKITRFIEGVRQCEGDNEEDLKRGMETVRNFHEKKLQVEHFFDFKEKINYYESLWQGTPSVFRDYHETKEKVFELIDYVNTLERPIALTHMDAVVDNLLMTEDKVYLIDWEYAAMQDVHVDLAMFAILISYTREEADHLMDIYFQGNVTEEIRIKIYAYMAICGFLWSNWCEFKRIEGTEFGDYNLEQYRYAKKYYKIVKEYLEEK</sequence>
<accession>A0ABT1E6D0</accession>
<gene>
    <name evidence="4" type="ORF">NK125_02945</name>
</gene>